<feature type="region of interest" description="Disordered" evidence="7">
    <location>
        <begin position="345"/>
        <end position="400"/>
    </location>
</feature>
<dbReference type="InterPro" id="IPR019734">
    <property type="entry name" value="TPR_rpt"/>
</dbReference>
<dbReference type="SUPFAM" id="SSF48403">
    <property type="entry name" value="Ankyrin repeat"/>
    <property type="match status" value="1"/>
</dbReference>
<dbReference type="STRING" id="74557.A0A1W0A856"/>
<keyword evidence="1" id="KW-0479">Metal-binding</keyword>
<dbReference type="InterPro" id="IPR011011">
    <property type="entry name" value="Znf_FYVE_PHD"/>
</dbReference>
<dbReference type="PROSITE" id="PS50005">
    <property type="entry name" value="TPR"/>
    <property type="match status" value="2"/>
</dbReference>
<feature type="compositionally biased region" description="Low complexity" evidence="7">
    <location>
        <begin position="348"/>
        <end position="357"/>
    </location>
</feature>
<dbReference type="Pfam" id="PF13432">
    <property type="entry name" value="TPR_16"/>
    <property type="match status" value="1"/>
</dbReference>
<feature type="repeat" description="TPR" evidence="5">
    <location>
        <begin position="678"/>
        <end position="711"/>
    </location>
</feature>
<dbReference type="InterPro" id="IPR011990">
    <property type="entry name" value="TPR-like_helical_dom_sf"/>
</dbReference>
<evidence type="ECO:0000256" key="4">
    <source>
        <dbReference type="PROSITE-ProRule" id="PRU00091"/>
    </source>
</evidence>
<feature type="compositionally biased region" description="Polar residues" evidence="7">
    <location>
        <begin position="172"/>
        <end position="202"/>
    </location>
</feature>
<feature type="region of interest" description="Disordered" evidence="7">
    <location>
        <begin position="483"/>
        <end position="535"/>
    </location>
</feature>
<evidence type="ECO:0000256" key="7">
    <source>
        <dbReference type="SAM" id="MobiDB-lite"/>
    </source>
</evidence>
<organism evidence="9 10">
    <name type="scientific">Thraustotheca clavata</name>
    <dbReference type="NCBI Taxonomy" id="74557"/>
    <lineage>
        <taxon>Eukaryota</taxon>
        <taxon>Sar</taxon>
        <taxon>Stramenopiles</taxon>
        <taxon>Oomycota</taxon>
        <taxon>Saprolegniomycetes</taxon>
        <taxon>Saprolegniales</taxon>
        <taxon>Achlyaceae</taxon>
        <taxon>Thraustotheca</taxon>
    </lineage>
</organism>
<dbReference type="Gene3D" id="1.25.40.20">
    <property type="entry name" value="Ankyrin repeat-containing domain"/>
    <property type="match status" value="1"/>
</dbReference>
<keyword evidence="6" id="KW-0175">Coiled coil</keyword>
<dbReference type="PANTHER" id="PTHR47794:SF1">
    <property type="entry name" value="VACUOLAR PROTEIN SORTING-ASSOCIATED PROTEIN 27"/>
    <property type="match status" value="1"/>
</dbReference>
<dbReference type="AlphaFoldDB" id="A0A1W0A856"/>
<dbReference type="FunFam" id="3.30.40.10:FF:000345">
    <property type="entry name" value="Vacuolar protein sorting-associated protein 27"/>
    <property type="match status" value="1"/>
</dbReference>
<evidence type="ECO:0000256" key="6">
    <source>
        <dbReference type="SAM" id="Coils"/>
    </source>
</evidence>
<dbReference type="SMART" id="SM00028">
    <property type="entry name" value="TPR"/>
    <property type="match status" value="3"/>
</dbReference>
<dbReference type="Pfam" id="PF01363">
    <property type="entry name" value="FYVE"/>
    <property type="match status" value="1"/>
</dbReference>
<dbReference type="CDD" id="cd15760">
    <property type="entry name" value="FYVE_scVPS27p_like"/>
    <property type="match status" value="1"/>
</dbReference>
<feature type="compositionally biased region" description="Basic and acidic residues" evidence="7">
    <location>
        <begin position="526"/>
        <end position="535"/>
    </location>
</feature>
<evidence type="ECO:0000256" key="1">
    <source>
        <dbReference type="ARBA" id="ARBA00022723"/>
    </source>
</evidence>
<proteinExistence type="predicted"/>
<accession>A0A1W0A856</accession>
<dbReference type="OrthoDB" id="1926212at2759"/>
<name>A0A1W0A856_9STRA</name>
<evidence type="ECO:0000313" key="9">
    <source>
        <dbReference type="EMBL" id="OQS06408.1"/>
    </source>
</evidence>
<dbReference type="InterPro" id="IPR036770">
    <property type="entry name" value="Ankyrin_rpt-contain_sf"/>
</dbReference>
<dbReference type="GO" id="GO:0043130">
    <property type="term" value="F:ubiquitin binding"/>
    <property type="evidence" value="ECO:0007669"/>
    <property type="project" value="TreeGrafter"/>
</dbReference>
<dbReference type="SUPFAM" id="SSF48452">
    <property type="entry name" value="TPR-like"/>
    <property type="match status" value="1"/>
</dbReference>
<dbReference type="SUPFAM" id="SSF57903">
    <property type="entry name" value="FYVE/PHD zinc finger"/>
    <property type="match status" value="1"/>
</dbReference>
<dbReference type="PROSITE" id="PS50178">
    <property type="entry name" value="ZF_FYVE"/>
    <property type="match status" value="1"/>
</dbReference>
<evidence type="ECO:0000256" key="3">
    <source>
        <dbReference type="ARBA" id="ARBA00022833"/>
    </source>
</evidence>
<protein>
    <recommendedName>
        <fullName evidence="8">FYVE-type domain-containing protein</fullName>
    </recommendedName>
</protein>
<feature type="region of interest" description="Disordered" evidence="7">
    <location>
        <begin position="171"/>
        <end position="202"/>
    </location>
</feature>
<dbReference type="InterPro" id="IPR013083">
    <property type="entry name" value="Znf_RING/FYVE/PHD"/>
</dbReference>
<reference evidence="9 10" key="1">
    <citation type="journal article" date="2014" name="Genome Biol. Evol.">
        <title>The secreted proteins of Achlya hypogyna and Thraustotheca clavata identify the ancestral oomycete secretome and reveal gene acquisitions by horizontal gene transfer.</title>
        <authorList>
            <person name="Misner I."/>
            <person name="Blouin N."/>
            <person name="Leonard G."/>
            <person name="Richards T.A."/>
            <person name="Lane C.E."/>
        </authorList>
    </citation>
    <scope>NUCLEOTIDE SEQUENCE [LARGE SCALE GENOMIC DNA]</scope>
    <source>
        <strain evidence="9 10">ATCC 34112</strain>
    </source>
</reference>
<evidence type="ECO:0000256" key="5">
    <source>
        <dbReference type="PROSITE-ProRule" id="PRU00339"/>
    </source>
</evidence>
<feature type="compositionally biased region" description="Acidic residues" evidence="7">
    <location>
        <begin position="613"/>
        <end position="624"/>
    </location>
</feature>
<dbReference type="GO" id="GO:0043328">
    <property type="term" value="P:protein transport to vacuole involved in ubiquitin-dependent protein catabolic process via the multivesicular body sorting pathway"/>
    <property type="evidence" value="ECO:0007669"/>
    <property type="project" value="TreeGrafter"/>
</dbReference>
<keyword evidence="10" id="KW-1185">Reference proteome</keyword>
<dbReference type="Gene3D" id="3.30.40.10">
    <property type="entry name" value="Zinc/RING finger domain, C3HC4 (zinc finger)"/>
    <property type="match status" value="1"/>
</dbReference>
<feature type="repeat" description="TPR" evidence="5">
    <location>
        <begin position="644"/>
        <end position="677"/>
    </location>
</feature>
<feature type="domain" description="FYVE-type" evidence="8">
    <location>
        <begin position="249"/>
        <end position="310"/>
    </location>
</feature>
<feature type="coiled-coil region" evidence="6">
    <location>
        <begin position="414"/>
        <end position="451"/>
    </location>
</feature>
<feature type="compositionally biased region" description="Pro residues" evidence="7">
    <location>
        <begin position="491"/>
        <end position="508"/>
    </location>
</feature>
<dbReference type="Gene3D" id="1.25.40.10">
    <property type="entry name" value="Tetratricopeptide repeat domain"/>
    <property type="match status" value="1"/>
</dbReference>
<evidence type="ECO:0000313" key="10">
    <source>
        <dbReference type="Proteomes" id="UP000243217"/>
    </source>
</evidence>
<feature type="region of interest" description="Disordered" evidence="7">
    <location>
        <begin position="613"/>
        <end position="640"/>
    </location>
</feature>
<dbReference type="EMBL" id="JNBS01000347">
    <property type="protein sequence ID" value="OQS06408.1"/>
    <property type="molecule type" value="Genomic_DNA"/>
</dbReference>
<gene>
    <name evidence="9" type="ORF">THRCLA_01548</name>
</gene>
<dbReference type="SMART" id="SM00064">
    <property type="entry name" value="FYVE"/>
    <property type="match status" value="1"/>
</dbReference>
<feature type="compositionally biased region" description="Polar residues" evidence="7">
    <location>
        <begin position="511"/>
        <end position="525"/>
    </location>
</feature>
<dbReference type="Proteomes" id="UP000243217">
    <property type="component" value="Unassembled WGS sequence"/>
</dbReference>
<dbReference type="GO" id="GO:0032266">
    <property type="term" value="F:phosphatidylinositol-3-phosphate binding"/>
    <property type="evidence" value="ECO:0007669"/>
    <property type="project" value="TreeGrafter"/>
</dbReference>
<sequence>MTAKRSEATRLAEGGKWADLRALVERDPLAAQERDIYGMIPLHWACTDSQTPQEMLMLLLKAYPQGARAFNSGKLLPLHIAIKSQSNVEWLQALLANYPEAVLVKTPTNEDVITLAKKYKLPSRTIHLLEEMRDHVQKIHGVRESFPERVQSQSSEHGDDGVFNEEVMRKYSSGTPQRPASHSAPSFRNTASSSYNSQRSYNDSLSENLVPMNMEIPMEVEEQPYMIDPSYTQTRRYTNRITVSLPPRWMNAPNCHICSCKFGTFKKRHHCRNCGQSICTDHSAKQKLKLPHFGLTSRQRVCVLCFDMLTHGDQLQPENVVMMSQRGPVLQPTYVQRTMPNTMQRTYSAGSMSGSSSQRGYTVPPPPPPPHRTYSASSSRSDDMSPHMYTSQPLPPPPPQVIQVPAYTDKDTMLEDMNMQVMLLQQQVSKLMEEKQQAEQLLLRQTNLSENTSARNTEESSFSRAQDLGLSITRDQSIIGLTPQHAAASTPTPPASPPPAAPESPVAPSPQHSTTVSDIVDSSYNDDIRDTSLTDHDSRDTYFEFRDTAYSLDDRETFVAKYLKPTTPVAPSNLEYISESPEPGASPANAVSRYIDGVDTSTPVQDLICDEEEEEIEQEDDNEAEVSSPVAESSHHDDEDIQEVDTLVSLGLAMLQKGSASGAVAAFERAVELLPQDPVLYSYLGKAYYADDDLDRAVLALERSLELEPSAANSTLLGKILFEKGDHDKAIQAYQKSLEIQRRVA</sequence>
<keyword evidence="3" id="KW-0862">Zinc</keyword>
<dbReference type="GO" id="GO:0008270">
    <property type="term" value="F:zinc ion binding"/>
    <property type="evidence" value="ECO:0007669"/>
    <property type="project" value="UniProtKB-KW"/>
</dbReference>
<dbReference type="InterPro" id="IPR017455">
    <property type="entry name" value="Znf_FYVE-rel"/>
</dbReference>
<dbReference type="GO" id="GO:0033565">
    <property type="term" value="C:ESCRT-0 complex"/>
    <property type="evidence" value="ECO:0007669"/>
    <property type="project" value="TreeGrafter"/>
</dbReference>
<dbReference type="PANTHER" id="PTHR47794">
    <property type="entry name" value="VACUOLAR PROTEIN SORTING-ASSOCIATED PROTEIN 27"/>
    <property type="match status" value="1"/>
</dbReference>
<dbReference type="InterPro" id="IPR000306">
    <property type="entry name" value="Znf_FYVE"/>
</dbReference>
<keyword evidence="5" id="KW-0802">TPR repeat</keyword>
<evidence type="ECO:0000259" key="8">
    <source>
        <dbReference type="PROSITE" id="PS50178"/>
    </source>
</evidence>
<comment type="caution">
    <text evidence="9">The sequence shown here is derived from an EMBL/GenBank/DDBJ whole genome shotgun (WGS) entry which is preliminary data.</text>
</comment>
<evidence type="ECO:0000256" key="2">
    <source>
        <dbReference type="ARBA" id="ARBA00022771"/>
    </source>
</evidence>
<keyword evidence="2 4" id="KW-0863">Zinc-finger</keyword>
<dbReference type="GO" id="GO:0006623">
    <property type="term" value="P:protein targeting to vacuole"/>
    <property type="evidence" value="ECO:0007669"/>
    <property type="project" value="TreeGrafter"/>
</dbReference>